<feature type="domain" description="PiggyBac transposable element-derived protein" evidence="2">
    <location>
        <begin position="100"/>
        <end position="201"/>
    </location>
</feature>
<proteinExistence type="predicted"/>
<evidence type="ECO:0000259" key="2">
    <source>
        <dbReference type="Pfam" id="PF13843"/>
    </source>
</evidence>
<accession>A0A2B4SH22</accession>
<dbReference type="EMBL" id="LSMT01000079">
    <property type="protein sequence ID" value="PFX28656.1"/>
    <property type="molecule type" value="Genomic_DNA"/>
</dbReference>
<dbReference type="PANTHER" id="PTHR46599">
    <property type="entry name" value="PIGGYBAC TRANSPOSABLE ELEMENT-DERIVED PROTEIN 4"/>
    <property type="match status" value="1"/>
</dbReference>
<dbReference type="Proteomes" id="UP000225706">
    <property type="component" value="Unassembled WGS sequence"/>
</dbReference>
<dbReference type="OrthoDB" id="5982523at2759"/>
<reference evidence="4" key="1">
    <citation type="journal article" date="2017" name="bioRxiv">
        <title>Comparative analysis of the genomes of Stylophora pistillata and Acropora digitifera provides evidence for extensive differences between species of corals.</title>
        <authorList>
            <person name="Voolstra C.R."/>
            <person name="Li Y."/>
            <person name="Liew Y.J."/>
            <person name="Baumgarten S."/>
            <person name="Zoccola D."/>
            <person name="Flot J.-F."/>
            <person name="Tambutte S."/>
            <person name="Allemand D."/>
            <person name="Aranda M."/>
        </authorList>
    </citation>
    <scope>NUCLEOTIDE SEQUENCE [LARGE SCALE GENOMIC DNA]</scope>
</reference>
<feature type="compositionally biased region" description="Basic and acidic residues" evidence="1">
    <location>
        <begin position="397"/>
        <end position="407"/>
    </location>
</feature>
<dbReference type="InterPro" id="IPR029526">
    <property type="entry name" value="PGBD"/>
</dbReference>
<evidence type="ECO:0000313" key="4">
    <source>
        <dbReference type="Proteomes" id="UP000225706"/>
    </source>
</evidence>
<dbReference type="STRING" id="50429.A0A2B4SH22"/>
<evidence type="ECO:0000256" key="1">
    <source>
        <dbReference type="SAM" id="MobiDB-lite"/>
    </source>
</evidence>
<organism evidence="3 4">
    <name type="scientific">Stylophora pistillata</name>
    <name type="common">Smooth cauliflower coral</name>
    <dbReference type="NCBI Taxonomy" id="50429"/>
    <lineage>
        <taxon>Eukaryota</taxon>
        <taxon>Metazoa</taxon>
        <taxon>Cnidaria</taxon>
        <taxon>Anthozoa</taxon>
        <taxon>Hexacorallia</taxon>
        <taxon>Scleractinia</taxon>
        <taxon>Astrocoeniina</taxon>
        <taxon>Pocilloporidae</taxon>
        <taxon>Stylophora</taxon>
    </lineage>
</organism>
<comment type="caution">
    <text evidence="3">The sequence shown here is derived from an EMBL/GenBank/DDBJ whole genome shotgun (WGS) entry which is preliminary data.</text>
</comment>
<sequence length="407" mass="47427">MAAASDQNDALFAQNSVQIEFVDEDDLPLANIMEHRESDEDLDDDFELVLEEDEANRTVPLPGVERNGNREWSRNINIRDNVDFNQPTGPRIEIEEDMKAVDFFQLYFTDAVWNHIVNHSNLYAEQKRGPEERSFWYALTVDEFKARIALTMNMGIVNKPSLRLYWSTEAVFKTPFFPGVMSRDRYFQMMRYLHFVDNREEERGTLACGTVRSNRKGLPRDISDAQNEEIKGLKRRESVCRQKGTITCVGWKDSKMVYMLATTLLSISNAQILMAKSFRNAPKMLQFRKAVVEQLVDGRTFQLTDRDPEPAAPIPHFCFNRDYFHHPISNGNRLACKVHIQRVDTQYSCAVCGVRMCPDLCFMRYHTVVDYHLNDESRQGPRRLAEPRRRPKTRPGRPRELHHNTLE</sequence>
<evidence type="ECO:0000313" key="3">
    <source>
        <dbReference type="EMBL" id="PFX28656.1"/>
    </source>
</evidence>
<feature type="region of interest" description="Disordered" evidence="1">
    <location>
        <begin position="377"/>
        <end position="407"/>
    </location>
</feature>
<dbReference type="Pfam" id="PF13843">
    <property type="entry name" value="DDE_Tnp_1_7"/>
    <property type="match status" value="1"/>
</dbReference>
<keyword evidence="4" id="KW-1185">Reference proteome</keyword>
<dbReference type="PANTHER" id="PTHR46599:SF3">
    <property type="entry name" value="PIGGYBAC TRANSPOSABLE ELEMENT-DERIVED PROTEIN 4"/>
    <property type="match status" value="1"/>
</dbReference>
<gene>
    <name evidence="3" type="primary">PGBD5</name>
    <name evidence="3" type="ORF">AWC38_SpisGene6596</name>
</gene>
<name>A0A2B4SH22_STYPI</name>
<dbReference type="AlphaFoldDB" id="A0A2B4SH22"/>
<feature type="compositionally biased region" description="Basic and acidic residues" evidence="1">
    <location>
        <begin position="377"/>
        <end position="388"/>
    </location>
</feature>
<protein>
    <submittedName>
        <fullName evidence="3">PiggyBac transposable element-derived protein 5</fullName>
    </submittedName>
</protein>